<evidence type="ECO:0000256" key="2">
    <source>
        <dbReference type="SAM" id="Phobius"/>
    </source>
</evidence>
<feature type="region of interest" description="Disordered" evidence="1">
    <location>
        <begin position="119"/>
        <end position="181"/>
    </location>
</feature>
<keyword evidence="2" id="KW-0812">Transmembrane</keyword>
<dbReference type="EMBL" id="CP043494">
    <property type="protein sequence ID" value="WNG50995.1"/>
    <property type="molecule type" value="Genomic_DNA"/>
</dbReference>
<evidence type="ECO:0000313" key="4">
    <source>
        <dbReference type="Proteomes" id="UP001611383"/>
    </source>
</evidence>
<evidence type="ECO:0000256" key="1">
    <source>
        <dbReference type="SAM" id="MobiDB-lite"/>
    </source>
</evidence>
<gene>
    <name evidence="3" type="ORF">F0U60_47865</name>
</gene>
<keyword evidence="2" id="KW-1133">Transmembrane helix</keyword>
<name>A0ABY9X6I5_9BACT</name>
<keyword evidence="2" id="KW-0472">Membrane</keyword>
<dbReference type="SUPFAM" id="SSF48452">
    <property type="entry name" value="TPR-like"/>
    <property type="match status" value="1"/>
</dbReference>
<accession>A0ABY9X6I5</accession>
<dbReference type="RefSeq" id="WP_395810745.1">
    <property type="nucleotide sequence ID" value="NZ_CP043494.1"/>
</dbReference>
<protein>
    <recommendedName>
        <fullName evidence="5">Tetratricopeptide repeat protein</fullName>
    </recommendedName>
</protein>
<feature type="transmembrane region" description="Helical" evidence="2">
    <location>
        <begin position="246"/>
        <end position="265"/>
    </location>
</feature>
<dbReference type="Proteomes" id="UP001611383">
    <property type="component" value="Chromosome"/>
</dbReference>
<proteinExistence type="predicted"/>
<reference evidence="3 4" key="1">
    <citation type="submission" date="2019-08" db="EMBL/GenBank/DDBJ databases">
        <title>Archangium and Cystobacter genomes.</title>
        <authorList>
            <person name="Chen I.-C.K."/>
            <person name="Wielgoss S."/>
        </authorList>
    </citation>
    <scope>NUCLEOTIDE SEQUENCE [LARGE SCALE GENOMIC DNA]</scope>
    <source>
        <strain evidence="3 4">Cbm 6</strain>
    </source>
</reference>
<keyword evidence="4" id="KW-1185">Reference proteome</keyword>
<feature type="transmembrane region" description="Helical" evidence="2">
    <location>
        <begin position="191"/>
        <end position="213"/>
    </location>
</feature>
<organism evidence="3 4">
    <name type="scientific">Archangium minus</name>
    <dbReference type="NCBI Taxonomy" id="83450"/>
    <lineage>
        <taxon>Bacteria</taxon>
        <taxon>Pseudomonadati</taxon>
        <taxon>Myxococcota</taxon>
        <taxon>Myxococcia</taxon>
        <taxon>Myxococcales</taxon>
        <taxon>Cystobacterineae</taxon>
        <taxon>Archangiaceae</taxon>
        <taxon>Archangium</taxon>
    </lineage>
</organism>
<feature type="compositionally biased region" description="Low complexity" evidence="1">
    <location>
        <begin position="132"/>
        <end position="152"/>
    </location>
</feature>
<evidence type="ECO:0008006" key="5">
    <source>
        <dbReference type="Google" id="ProtNLM"/>
    </source>
</evidence>
<evidence type="ECO:0000313" key="3">
    <source>
        <dbReference type="EMBL" id="WNG50995.1"/>
    </source>
</evidence>
<dbReference type="InterPro" id="IPR011990">
    <property type="entry name" value="TPR-like_helical_dom_sf"/>
</dbReference>
<sequence>MHPSGYRVPLLLLLGFLVVGSPLGSAYAASDFERYLTDATRLYEELEYEKALEQLARAREVARGTEEEISITLYEGILFAELNKWEQARASFLTALLLNPQAKLPVRVSPKLSREFEAQRERARQVLAKRTPSASASSPGSSRSSPASAPGGVPTDRPEQKSKQGARLMPETPPAPTGLVEVREPARRIPVVPLVLLGAGVVAAGAGTAFGLASRDQVDAAWSARYQSEVISHQAQAQRSARTANILFGTAGAAAVGALVSWLLLPSPAAPSSGETR</sequence>